<dbReference type="InterPro" id="IPR029055">
    <property type="entry name" value="Ntn_hydrolases_N"/>
</dbReference>
<dbReference type="SUPFAM" id="SSF56235">
    <property type="entry name" value="N-terminal nucleophile aminohydrolases (Ntn hydrolases)"/>
    <property type="match status" value="1"/>
</dbReference>
<proteinExistence type="inferred from homology"/>
<dbReference type="PRINTS" id="PR01210">
    <property type="entry name" value="GGTRANSPTASE"/>
</dbReference>
<dbReference type="GO" id="GO:0016787">
    <property type="term" value="F:hydrolase activity"/>
    <property type="evidence" value="ECO:0007669"/>
    <property type="project" value="UniProtKB-KW"/>
</dbReference>
<dbReference type="Gene3D" id="1.10.246.130">
    <property type="match status" value="1"/>
</dbReference>
<dbReference type="Pfam" id="PF01019">
    <property type="entry name" value="G_glu_transpept"/>
    <property type="match status" value="1"/>
</dbReference>
<dbReference type="AlphaFoldDB" id="A0A2N6CY42"/>
<dbReference type="EMBL" id="PKUN01000008">
    <property type="protein sequence ID" value="PLX62237.1"/>
    <property type="molecule type" value="Genomic_DNA"/>
</dbReference>
<dbReference type="GO" id="GO:0016740">
    <property type="term" value="F:transferase activity"/>
    <property type="evidence" value="ECO:0007669"/>
    <property type="project" value="UniProtKB-KW"/>
</dbReference>
<name>A0A2N6CY42_9GAMM</name>
<dbReference type="InterPro" id="IPR043137">
    <property type="entry name" value="GGT_ssub_C"/>
</dbReference>
<reference evidence="5 6" key="1">
    <citation type="submission" date="2017-11" db="EMBL/GenBank/DDBJ databases">
        <title>Genome-resolved metagenomics identifies genetic mobility, metabolic interactions, and unexpected diversity in perchlorate-reducing communities.</title>
        <authorList>
            <person name="Barnum T.P."/>
            <person name="Figueroa I.A."/>
            <person name="Carlstrom C.I."/>
            <person name="Lucas L.N."/>
            <person name="Engelbrektson A.L."/>
            <person name="Coates J.D."/>
        </authorList>
    </citation>
    <scope>NUCLEOTIDE SEQUENCE [LARGE SCALE GENOMIC DNA]</scope>
    <source>
        <strain evidence="5">BM301</strain>
    </source>
</reference>
<sequence>MKKAAGIVAAGHPVTARAATEILRAGGNAFDAALAAMFAGCVAEPVLASLGGGGFLTARTAGAKPLLYDFFAQTPHGRPVESELDFYPIVADFGTAQQEFHIGMGSIATPGAIKGAFAIHRDLCRMPLREIIQPACEAARSGVRLNSFQHYIAEIVSPIIQSSPQALQLHASSRKPGAIAELDETVCNPAMADGFEILALEGEDLFYQGEMGRQLTSDCHARGGCLTRTDLESYRVARRSPLTLNYHNSQLFTNPPPAIGGILIAFTLALLEQEKLGRYPVNSADHLGRIGHAMRLTQQLRNDRELGSGPAINIEHEILSSEFIESYREVMRNHKGFSRGTTQISIADSEGNLASMTLSNGEGSGYVLPGCGIMLNNMLGEEDINPHGFNQWPLNRRIASMMSPSLVITPDGDTIAVGSGGSNRIRSAILQVLVNLIDFGMEIEQAVEQPRMHFESDLLNIEAGPSTHAIQALRKEFADIRCWPDKNLFFGGAHSVMRKRNGQLSGSGDSRRGGVCYRV</sequence>
<dbReference type="PANTHER" id="PTHR43199:SF1">
    <property type="entry name" value="GLUTATHIONE HYDROLASE PROENZYME"/>
    <property type="match status" value="1"/>
</dbReference>
<dbReference type="RefSeq" id="WP_273438583.1">
    <property type="nucleotide sequence ID" value="NZ_PKUN01000008.1"/>
</dbReference>
<gene>
    <name evidence="5" type="ORF">C0630_07470</name>
</gene>
<dbReference type="PANTHER" id="PTHR43199">
    <property type="entry name" value="GLUTATHIONE HYDROLASE"/>
    <property type="match status" value="1"/>
</dbReference>
<dbReference type="STRING" id="1111735.GCA_000428045_01673"/>
<dbReference type="Proteomes" id="UP000235015">
    <property type="component" value="Unassembled WGS sequence"/>
</dbReference>
<accession>A0A2N6CY42</accession>
<evidence type="ECO:0000256" key="2">
    <source>
        <dbReference type="ARBA" id="ARBA00022679"/>
    </source>
</evidence>
<keyword evidence="3" id="KW-0378">Hydrolase</keyword>
<comment type="similarity">
    <text evidence="1">Belongs to the gamma-glutamyltransferase family.</text>
</comment>
<keyword evidence="2 5" id="KW-0808">Transferase</keyword>
<protein>
    <submittedName>
        <fullName evidence="5">Gamma-glutamyltransferase</fullName>
    </submittedName>
</protein>
<evidence type="ECO:0000256" key="1">
    <source>
        <dbReference type="ARBA" id="ARBA00009381"/>
    </source>
</evidence>
<dbReference type="InterPro" id="IPR043138">
    <property type="entry name" value="GGT_lsub"/>
</dbReference>
<organism evidence="5 6">
    <name type="scientific">Sedimenticola selenatireducens</name>
    <dbReference type="NCBI Taxonomy" id="191960"/>
    <lineage>
        <taxon>Bacteria</taxon>
        <taxon>Pseudomonadati</taxon>
        <taxon>Pseudomonadota</taxon>
        <taxon>Gammaproteobacteria</taxon>
        <taxon>Chromatiales</taxon>
        <taxon>Sedimenticolaceae</taxon>
        <taxon>Sedimenticola</taxon>
    </lineage>
</organism>
<evidence type="ECO:0000313" key="5">
    <source>
        <dbReference type="EMBL" id="PLX62237.1"/>
    </source>
</evidence>
<evidence type="ECO:0000256" key="3">
    <source>
        <dbReference type="ARBA" id="ARBA00022801"/>
    </source>
</evidence>
<comment type="caution">
    <text evidence="5">The sequence shown here is derived from an EMBL/GenBank/DDBJ whole genome shotgun (WGS) entry which is preliminary data.</text>
</comment>
<evidence type="ECO:0000313" key="6">
    <source>
        <dbReference type="Proteomes" id="UP000235015"/>
    </source>
</evidence>
<evidence type="ECO:0000256" key="4">
    <source>
        <dbReference type="ARBA" id="ARBA00023145"/>
    </source>
</evidence>
<dbReference type="InterPro" id="IPR051792">
    <property type="entry name" value="GGT_bact"/>
</dbReference>
<dbReference type="Gene3D" id="3.60.20.40">
    <property type="match status" value="1"/>
</dbReference>
<keyword evidence="4" id="KW-0865">Zymogen</keyword>